<feature type="compositionally biased region" description="Low complexity" evidence="1">
    <location>
        <begin position="78"/>
        <end position="87"/>
    </location>
</feature>
<gene>
    <name evidence="2" type="ORF">FRACYDRAFT_247139</name>
</gene>
<dbReference type="EMBL" id="KV784371">
    <property type="protein sequence ID" value="OEU10597.1"/>
    <property type="molecule type" value="Genomic_DNA"/>
</dbReference>
<evidence type="ECO:0000313" key="3">
    <source>
        <dbReference type="Proteomes" id="UP000095751"/>
    </source>
</evidence>
<dbReference type="Proteomes" id="UP000095751">
    <property type="component" value="Unassembled WGS sequence"/>
</dbReference>
<dbReference type="PANTHER" id="PTHR20916:SF18">
    <property type="entry name" value="IPT_TIG DOMAIN-CONTAINING PROTEIN"/>
    <property type="match status" value="1"/>
</dbReference>
<proteinExistence type="predicted"/>
<feature type="region of interest" description="Disordered" evidence="1">
    <location>
        <begin position="46"/>
        <end position="88"/>
    </location>
</feature>
<keyword evidence="3" id="KW-1185">Reference proteome</keyword>
<reference evidence="2 3" key="1">
    <citation type="submission" date="2016-09" db="EMBL/GenBank/DDBJ databases">
        <title>Extensive genetic diversity and differential bi-allelic expression allows diatom success in the polar Southern Ocean.</title>
        <authorList>
            <consortium name="DOE Joint Genome Institute"/>
            <person name="Mock T."/>
            <person name="Otillar R.P."/>
            <person name="Strauss J."/>
            <person name="Dupont C."/>
            <person name="Frickenhaus S."/>
            <person name="Maumus F."/>
            <person name="Mcmullan M."/>
            <person name="Sanges R."/>
            <person name="Schmutz J."/>
            <person name="Toseland A."/>
            <person name="Valas R."/>
            <person name="Veluchamy A."/>
            <person name="Ward B.J."/>
            <person name="Allen A."/>
            <person name="Barry K."/>
            <person name="Falciatore A."/>
            <person name="Ferrante M."/>
            <person name="Fortunato A.E."/>
            <person name="Gloeckner G."/>
            <person name="Gruber A."/>
            <person name="Hipkin R."/>
            <person name="Janech M."/>
            <person name="Kroth P."/>
            <person name="Leese F."/>
            <person name="Lindquist E."/>
            <person name="Lyon B.R."/>
            <person name="Martin J."/>
            <person name="Mayer C."/>
            <person name="Parker M."/>
            <person name="Quesneville H."/>
            <person name="Raymond J."/>
            <person name="Uhlig C."/>
            <person name="Valentin K.U."/>
            <person name="Worden A.Z."/>
            <person name="Armbrust E.V."/>
            <person name="Bowler C."/>
            <person name="Green B."/>
            <person name="Moulton V."/>
            <person name="Van Oosterhout C."/>
            <person name="Grigoriev I."/>
        </authorList>
    </citation>
    <scope>NUCLEOTIDE SEQUENCE [LARGE SCALE GENOMIC DNA]</scope>
    <source>
        <strain evidence="2 3">CCMP1102</strain>
    </source>
</reference>
<accession>A0A1E7EXL9</accession>
<dbReference type="AlphaFoldDB" id="A0A1E7EXL9"/>
<organism evidence="2 3">
    <name type="scientific">Fragilariopsis cylindrus CCMP1102</name>
    <dbReference type="NCBI Taxonomy" id="635003"/>
    <lineage>
        <taxon>Eukaryota</taxon>
        <taxon>Sar</taxon>
        <taxon>Stramenopiles</taxon>
        <taxon>Ochrophyta</taxon>
        <taxon>Bacillariophyta</taxon>
        <taxon>Bacillariophyceae</taxon>
        <taxon>Bacillariophycidae</taxon>
        <taxon>Bacillariales</taxon>
        <taxon>Bacillariaceae</taxon>
        <taxon>Fragilariopsis</taxon>
    </lineage>
</organism>
<feature type="region of interest" description="Disordered" evidence="1">
    <location>
        <begin position="462"/>
        <end position="504"/>
    </location>
</feature>
<dbReference type="KEGG" id="fcy:FRACYDRAFT_247139"/>
<feature type="compositionally biased region" description="Low complexity" evidence="1">
    <location>
        <begin position="476"/>
        <end position="485"/>
    </location>
</feature>
<protein>
    <submittedName>
        <fullName evidence="2">Uncharacterized protein</fullName>
    </submittedName>
</protein>
<dbReference type="InParanoid" id="A0A1E7EXL9"/>
<evidence type="ECO:0000313" key="2">
    <source>
        <dbReference type="EMBL" id="OEU10597.1"/>
    </source>
</evidence>
<feature type="compositionally biased region" description="Acidic residues" evidence="1">
    <location>
        <begin position="50"/>
        <end position="75"/>
    </location>
</feature>
<name>A0A1E7EXL9_9STRA</name>
<evidence type="ECO:0000256" key="1">
    <source>
        <dbReference type="SAM" id="MobiDB-lite"/>
    </source>
</evidence>
<dbReference type="PANTHER" id="PTHR20916">
    <property type="entry name" value="CYSTEINE AND GLYCINE-RICH PROTEIN 2 BINDING PROTEIN"/>
    <property type="match status" value="1"/>
</dbReference>
<sequence length="842" mass="95430">MKERVFMISSTTNIDQEEEQENKNIFGFSVVTPVICSCRYPEEEVLFFPDDGDGDGDDDDDDDDDKEVVEEEGTEDLQQQQQQQQHQGDMAIIDADTIISAGDYLSSPSSDASSSNVKFNSPEPSCADFAAATAGVSPITPLILDISGGAAAPMMIQTPLLLPRKRTKKRKNNNNNMLRYFKEAVQIVPFEYKSDLAKFYIRRPYGIVNNNNTPSLSSSSSSSTVQQQSDIIFNNSNTNEKEYYKRSRASSSQTIEVAVTIIADNTLLLLYDKAEREEEEEEEGYRNNNVVKYYSLDEIIEQSMVVREQYCRTILSTAFDLEQRERKLVQVTTPTPRAINTSSLSSLSSPPPILVESSITSSTTPTTKQHYLYNNRHRNRACLYSDNNDNDSDNNNNVEEEEGVVVGRNSNRECGPMKVMKGLSLRYRIDHFNFFSIIDCAVEDECHDSQEVMVAEASSAYNNNNNTKVPSTYTTQQQLQKSLQEQEQEQEQEQQNNDELATERQEQVDVALVEELRHQVDSLAVRLEAEEDQRHKLEDIIHELESKLLSIRQEHENNNNIDSQNNNATTSFDAVVVPINIIDDNQQQQRIVEDATAHQKIRSNEYQQQQQPIKKKTDANLTDYLDLTIMDEGTSSSKIKIQSIQNVLLNSAMTKKGPILPKVFKQMKKRFSPMLNIVGKQFDKVVAAVPMQSAHFAMLKGDWKEEFSHKASIFVKSMPMFLNSTKLVTRRLGTELNKSTDKVLKHGLEGSEIIFYEVKKSVDDVSLAGIKKLDRANESIHAISDFALSKLESIGKHTFVSANNWKKTRSQHVHIANTGYQKAISKAIVSFRRMFRNHTSRA</sequence>